<organism evidence="1 2">
    <name type="scientific">Leptospira weilii str. Ecochallenge</name>
    <dbReference type="NCBI Taxonomy" id="1049986"/>
    <lineage>
        <taxon>Bacteria</taxon>
        <taxon>Pseudomonadati</taxon>
        <taxon>Spirochaetota</taxon>
        <taxon>Spirochaetia</taxon>
        <taxon>Leptospirales</taxon>
        <taxon>Leptospiraceae</taxon>
        <taxon>Leptospira</taxon>
    </lineage>
</organism>
<proteinExistence type="predicted"/>
<sequence>MLNLTDIFKFIIYGFNDCSFLKEFCRLRAFIYFHILF</sequence>
<gene>
    <name evidence="1" type="ORF">LEP1GSC043_1520</name>
</gene>
<evidence type="ECO:0000313" key="2">
    <source>
        <dbReference type="Proteomes" id="UP000012249"/>
    </source>
</evidence>
<dbReference type="AlphaFoldDB" id="N1UH38"/>
<accession>N1UH38</accession>
<dbReference type="Proteomes" id="UP000012249">
    <property type="component" value="Unassembled WGS sequence"/>
</dbReference>
<comment type="caution">
    <text evidence="1">The sequence shown here is derived from an EMBL/GenBank/DDBJ whole genome shotgun (WGS) entry which is preliminary data.</text>
</comment>
<reference evidence="1 2" key="1">
    <citation type="submission" date="2013-02" db="EMBL/GenBank/DDBJ databases">
        <authorList>
            <person name="Harkins D.M."/>
            <person name="Durkin A.S."/>
            <person name="Brinkac L.M."/>
            <person name="Haft D.H."/>
            <person name="Selengut J.D."/>
            <person name="Sanka R."/>
            <person name="DePew J."/>
            <person name="Purushe J."/>
            <person name="Haake D.A."/>
            <person name="Matsunaga J."/>
            <person name="Vinetz J.M."/>
            <person name="Sutton G.G."/>
            <person name="Nierman W.C."/>
            <person name="Fouts D.E."/>
        </authorList>
    </citation>
    <scope>NUCLEOTIDE SEQUENCE [LARGE SCALE GENOMIC DNA]</scope>
    <source>
        <strain evidence="1 2">Ecochallenge</strain>
    </source>
</reference>
<protein>
    <submittedName>
        <fullName evidence="1">Uncharacterized protein</fullName>
    </submittedName>
</protein>
<evidence type="ECO:0000313" key="1">
    <source>
        <dbReference type="EMBL" id="EMY15350.1"/>
    </source>
</evidence>
<dbReference type="EMBL" id="AHMI02000097">
    <property type="protein sequence ID" value="EMY15350.1"/>
    <property type="molecule type" value="Genomic_DNA"/>
</dbReference>
<name>N1UH38_9LEPT</name>